<reference evidence="2 3" key="1">
    <citation type="submission" date="2016-12" db="EMBL/GenBank/DDBJ databases">
        <title>Genome sequencing of Methylocaldum marinum.</title>
        <authorList>
            <person name="Takeuchi M."/>
            <person name="Kamagata Y."/>
            <person name="Hiraoka S."/>
            <person name="Oshima K."/>
            <person name="Hattori M."/>
            <person name="Iwasaki W."/>
        </authorList>
    </citation>
    <scope>NUCLEOTIDE SEQUENCE [LARGE SCALE GENOMIC DNA]</scope>
    <source>
        <strain evidence="2 3">S8</strain>
    </source>
</reference>
<organism evidence="2 3">
    <name type="scientific">Methylocaldum marinum</name>
    <dbReference type="NCBI Taxonomy" id="1432792"/>
    <lineage>
        <taxon>Bacteria</taxon>
        <taxon>Pseudomonadati</taxon>
        <taxon>Pseudomonadota</taxon>
        <taxon>Gammaproteobacteria</taxon>
        <taxon>Methylococcales</taxon>
        <taxon>Methylococcaceae</taxon>
        <taxon>Methylocaldum</taxon>
    </lineage>
</organism>
<dbReference type="Proteomes" id="UP000266313">
    <property type="component" value="Chromosome"/>
</dbReference>
<name>A0A250KP07_9GAMM</name>
<proteinExistence type="predicted"/>
<dbReference type="AlphaFoldDB" id="A0A250KP07"/>
<keyword evidence="3" id="KW-1185">Reference proteome</keyword>
<protein>
    <submittedName>
        <fullName evidence="2">Peptidase domain protein</fullName>
    </submittedName>
</protein>
<evidence type="ECO:0000313" key="2">
    <source>
        <dbReference type="EMBL" id="BBA33276.1"/>
    </source>
</evidence>
<dbReference type="EMBL" id="AP017928">
    <property type="protein sequence ID" value="BBA33276.1"/>
    <property type="molecule type" value="Genomic_DNA"/>
</dbReference>
<accession>A0A250KP07</accession>
<dbReference type="KEGG" id="mmai:sS8_1316"/>
<gene>
    <name evidence="2" type="ORF">sS8_1316</name>
</gene>
<feature type="region of interest" description="Disordered" evidence="1">
    <location>
        <begin position="19"/>
        <end position="38"/>
    </location>
</feature>
<sequence length="63" mass="6686">MLRPCTETHVYKPGATPCDGKVAKRGTNKQTKGDSQPRMAKDAIALRLGESHCLAHVGGADLP</sequence>
<evidence type="ECO:0000313" key="3">
    <source>
        <dbReference type="Proteomes" id="UP000266313"/>
    </source>
</evidence>
<evidence type="ECO:0000256" key="1">
    <source>
        <dbReference type="SAM" id="MobiDB-lite"/>
    </source>
</evidence>